<evidence type="ECO:0000313" key="2">
    <source>
        <dbReference type="Proteomes" id="UP000514713"/>
    </source>
</evidence>
<sequence>MAKARESVRVSAVEVTELTQDEQSDRTIQVYNNEQEKYFSGKKAKSPKVLTSNFNDLWISKVTN</sequence>
<reference evidence="2" key="1">
    <citation type="submission" date="2020-06" db="EMBL/GenBank/DDBJ databases">
        <title>Nostoc edaphicum CCNP1411 genome.</title>
        <authorList>
            <person name="Fidor A."/>
            <person name="Grabski M."/>
            <person name="Gawor J."/>
            <person name="Gromadka R."/>
            <person name="Wegrzyn G."/>
            <person name="Mazur-Marzec H."/>
        </authorList>
    </citation>
    <scope>NUCLEOTIDE SEQUENCE [LARGE SCALE GENOMIC DNA]</scope>
    <source>
        <strain evidence="2">CCNP1411</strain>
    </source>
</reference>
<evidence type="ECO:0000313" key="1">
    <source>
        <dbReference type="EMBL" id="QMS87537.1"/>
    </source>
</evidence>
<keyword evidence="2" id="KW-1185">Reference proteome</keyword>
<name>A0A7D7Q9F5_9NOSO</name>
<accession>A0A7D7Q9F5</accession>
<organism evidence="1 2">
    <name type="scientific">Nostoc edaphicum CCNP1411</name>
    <dbReference type="NCBI Taxonomy" id="1472755"/>
    <lineage>
        <taxon>Bacteria</taxon>
        <taxon>Bacillati</taxon>
        <taxon>Cyanobacteriota</taxon>
        <taxon>Cyanophyceae</taxon>
        <taxon>Nostocales</taxon>
        <taxon>Nostocaceae</taxon>
        <taxon>Nostoc</taxon>
    </lineage>
</organism>
<dbReference type="KEGG" id="ned:HUN01_08070"/>
<dbReference type="EMBL" id="CP054698">
    <property type="protein sequence ID" value="QMS87537.1"/>
    <property type="molecule type" value="Genomic_DNA"/>
</dbReference>
<gene>
    <name evidence="1" type="ORF">HUN01_08070</name>
</gene>
<dbReference type="AlphaFoldDB" id="A0A7D7Q9F5"/>
<proteinExistence type="predicted"/>
<protein>
    <submittedName>
        <fullName evidence="1">Uncharacterized protein</fullName>
    </submittedName>
</protein>
<dbReference type="RefSeq" id="WP_181930836.1">
    <property type="nucleotide sequence ID" value="NZ_CP054698.1"/>
</dbReference>
<dbReference type="Proteomes" id="UP000514713">
    <property type="component" value="Chromosome"/>
</dbReference>